<name>A0A7M7N3G8_STRPU</name>
<sequence>MASGGWEPCFQCENCDCAITSAQSWSTLQRKIVCQDCLSHVPSDAGVDPVSPTETWRCPRHPQKPVEFFCSSCGAAICQICAITHHRNQDHHVEDIEDVAQRHRLSCRDHLQQVTAKMDAMQLVEKTVEEQATNLGEHFREVERDIRAATAEEIRISSQERARKQQEIQSRFDKELKRFRDEIAQVDQEADKIKGEINMRSQIMLTELSDVNDRFYAAMQTNQTYVKDNMSDLRSMHKQLNELLSSGQKHIVECSNALKQQVTGGKTDGKTDEADSATYLAQLTRKVRFVRRHENRLIGQLIGLNRSWELKQRIKIPEYVKDPLFVTAIDDDLMALLDNESSQLYVASLATQKTRLFISSKGSDAKVWDCAPLKSDTVVCGHYNSNCVSLYSTDGIFTNMIPVPAGFHRFVAVTKDGLILSSTNDGSPTIYFIDPGNRILLGKMTFPGKTISGIQTTPSGHIVVRTGNAEFTVVDSTGSIQRTVDDPDWAGAQCGVDQIGNRLFVVYYKKGKTSINVTITSLDGQVEEKDIVSFEVSSRSNYLSRCAMTSMGSLVVCDGDYLLEYRRVVDFKHLEKTLTQGVPKSTKSSQ</sequence>
<dbReference type="PANTHER" id="PTHR25462">
    <property type="entry name" value="BONUS, ISOFORM C-RELATED"/>
    <property type="match status" value="1"/>
</dbReference>
<dbReference type="PROSITE" id="PS00028">
    <property type="entry name" value="ZINC_FINGER_C2H2_1"/>
    <property type="match status" value="1"/>
</dbReference>
<proteinExistence type="predicted"/>
<keyword evidence="1" id="KW-0863">Zinc-finger</keyword>
<evidence type="ECO:0000313" key="5">
    <source>
        <dbReference type="Proteomes" id="UP000007110"/>
    </source>
</evidence>
<protein>
    <recommendedName>
        <fullName evidence="3">B box-type domain-containing protein</fullName>
    </recommendedName>
</protein>
<dbReference type="InterPro" id="IPR047153">
    <property type="entry name" value="TRIM45/56/19-like"/>
</dbReference>
<feature type="coiled-coil region" evidence="2">
    <location>
        <begin position="169"/>
        <end position="196"/>
    </location>
</feature>
<dbReference type="PROSITE" id="PS50119">
    <property type="entry name" value="ZF_BBOX"/>
    <property type="match status" value="1"/>
</dbReference>
<dbReference type="PANTHER" id="PTHR25462:SF295">
    <property type="entry name" value="B BOX-TYPE DOMAIN-CONTAINING PROTEIN"/>
    <property type="match status" value="1"/>
</dbReference>
<reference evidence="5" key="1">
    <citation type="submission" date="2015-02" db="EMBL/GenBank/DDBJ databases">
        <title>Genome sequencing for Strongylocentrotus purpuratus.</title>
        <authorList>
            <person name="Murali S."/>
            <person name="Liu Y."/>
            <person name="Vee V."/>
            <person name="English A."/>
            <person name="Wang M."/>
            <person name="Skinner E."/>
            <person name="Han Y."/>
            <person name="Muzny D.M."/>
            <person name="Worley K.C."/>
            <person name="Gibbs R.A."/>
        </authorList>
    </citation>
    <scope>NUCLEOTIDE SEQUENCE</scope>
</reference>
<keyword evidence="1" id="KW-0862">Zinc</keyword>
<dbReference type="GeneID" id="105443873"/>
<organism evidence="4 5">
    <name type="scientific">Strongylocentrotus purpuratus</name>
    <name type="common">Purple sea urchin</name>
    <dbReference type="NCBI Taxonomy" id="7668"/>
    <lineage>
        <taxon>Eukaryota</taxon>
        <taxon>Metazoa</taxon>
        <taxon>Echinodermata</taxon>
        <taxon>Eleutherozoa</taxon>
        <taxon>Echinozoa</taxon>
        <taxon>Echinoidea</taxon>
        <taxon>Euechinoidea</taxon>
        <taxon>Echinacea</taxon>
        <taxon>Camarodonta</taxon>
        <taxon>Echinidea</taxon>
        <taxon>Strongylocentrotidae</taxon>
        <taxon>Strongylocentrotus</taxon>
    </lineage>
</organism>
<dbReference type="SUPFAM" id="SSF57845">
    <property type="entry name" value="B-box zinc-binding domain"/>
    <property type="match status" value="1"/>
</dbReference>
<accession>A0A7M7N3G8</accession>
<evidence type="ECO:0000259" key="3">
    <source>
        <dbReference type="PROSITE" id="PS50119"/>
    </source>
</evidence>
<evidence type="ECO:0000256" key="1">
    <source>
        <dbReference type="PROSITE-ProRule" id="PRU00024"/>
    </source>
</evidence>
<keyword evidence="5" id="KW-1185">Reference proteome</keyword>
<reference evidence="4" key="2">
    <citation type="submission" date="2021-01" db="UniProtKB">
        <authorList>
            <consortium name="EnsemblMetazoa"/>
        </authorList>
    </citation>
    <scope>IDENTIFICATION</scope>
</reference>
<dbReference type="OrthoDB" id="9987040at2759"/>
<dbReference type="Gene3D" id="2.130.10.10">
    <property type="entry name" value="YVTN repeat-like/Quinoprotein amine dehydrogenase"/>
    <property type="match status" value="1"/>
</dbReference>
<dbReference type="RefSeq" id="XP_030830562.1">
    <property type="nucleotide sequence ID" value="XM_030974702.1"/>
</dbReference>
<evidence type="ECO:0000313" key="4">
    <source>
        <dbReference type="EnsemblMetazoa" id="XP_030830562"/>
    </source>
</evidence>
<dbReference type="InterPro" id="IPR013087">
    <property type="entry name" value="Znf_C2H2_type"/>
</dbReference>
<dbReference type="Pfam" id="PF00643">
    <property type="entry name" value="zf-B_box"/>
    <property type="match status" value="1"/>
</dbReference>
<keyword evidence="1" id="KW-0479">Metal-binding</keyword>
<dbReference type="SUPFAM" id="SSF50969">
    <property type="entry name" value="YVTN repeat-like/Quinoprotein amine dehydrogenase"/>
    <property type="match status" value="1"/>
</dbReference>
<dbReference type="GO" id="GO:0061630">
    <property type="term" value="F:ubiquitin protein ligase activity"/>
    <property type="evidence" value="ECO:0000318"/>
    <property type="project" value="GO_Central"/>
</dbReference>
<dbReference type="SMART" id="SM00336">
    <property type="entry name" value="BBOX"/>
    <property type="match status" value="1"/>
</dbReference>
<dbReference type="InterPro" id="IPR000315">
    <property type="entry name" value="Znf_B-box"/>
</dbReference>
<evidence type="ECO:0000256" key="2">
    <source>
        <dbReference type="SAM" id="Coils"/>
    </source>
</evidence>
<dbReference type="GO" id="GO:0008270">
    <property type="term" value="F:zinc ion binding"/>
    <property type="evidence" value="ECO:0007669"/>
    <property type="project" value="UniProtKB-KW"/>
</dbReference>
<dbReference type="InParanoid" id="A0A7M7N3G8"/>
<dbReference type="Proteomes" id="UP000007110">
    <property type="component" value="Unassembled WGS sequence"/>
</dbReference>
<dbReference type="EnsemblMetazoa" id="XM_030974702">
    <property type="protein sequence ID" value="XP_030830562"/>
    <property type="gene ID" value="LOC105443873"/>
</dbReference>
<dbReference type="Gene3D" id="3.30.160.60">
    <property type="entry name" value="Classic Zinc Finger"/>
    <property type="match status" value="1"/>
</dbReference>
<dbReference type="AlphaFoldDB" id="A0A7M7N3G8"/>
<dbReference type="KEGG" id="spu:105443873"/>
<feature type="domain" description="B box-type" evidence="3">
    <location>
        <begin position="53"/>
        <end position="96"/>
    </location>
</feature>
<dbReference type="InterPro" id="IPR011044">
    <property type="entry name" value="Quino_amine_DH_bsu"/>
</dbReference>
<keyword evidence="2" id="KW-0175">Coiled coil</keyword>
<dbReference type="OMA" id="ICAITHH"/>
<dbReference type="InterPro" id="IPR015943">
    <property type="entry name" value="WD40/YVTN_repeat-like_dom_sf"/>
</dbReference>